<evidence type="ECO:0000313" key="2">
    <source>
        <dbReference type="Proteomes" id="UP000281028"/>
    </source>
</evidence>
<gene>
    <name evidence="1" type="ORF">ECE50_021480</name>
</gene>
<dbReference type="OrthoDB" id="663116at2"/>
<sequence length="207" mass="24077">MKNWLYCWCLLWPVLSAAAQERSTDVIIYTASPKKGLYRTFTEFQQNNPAEQGDFLIRNKSTAAQIYLLANRNELVLRDAAGQEHKVKKFWGYCDGRNIYIHDNGLNLISQLGYYCVYELQGVQPSRGIYNPADMTVNAINTPVRLKKVINIVTGEILELSWYNLKKYILPQDSALLGEFRADKSKREQLESYIYRFNQRNKPFMSQ</sequence>
<dbReference type="Proteomes" id="UP000281028">
    <property type="component" value="Unassembled WGS sequence"/>
</dbReference>
<comment type="caution">
    <text evidence="1">The sequence shown here is derived from an EMBL/GenBank/DDBJ whole genome shotgun (WGS) entry which is preliminary data.</text>
</comment>
<protein>
    <submittedName>
        <fullName evidence="1">Uncharacterized protein</fullName>
    </submittedName>
</protein>
<organism evidence="1 2">
    <name type="scientific">Chitinophaga solisilvae</name>
    <dbReference type="NCBI Taxonomy" id="1233460"/>
    <lineage>
        <taxon>Bacteria</taxon>
        <taxon>Pseudomonadati</taxon>
        <taxon>Bacteroidota</taxon>
        <taxon>Chitinophagia</taxon>
        <taxon>Chitinophagales</taxon>
        <taxon>Chitinophagaceae</taxon>
        <taxon>Chitinophaga</taxon>
    </lineage>
</organism>
<accession>A0A433WC84</accession>
<dbReference type="EMBL" id="RIAR02000001">
    <property type="protein sequence ID" value="NSL89428.1"/>
    <property type="molecule type" value="Genomic_DNA"/>
</dbReference>
<dbReference type="AlphaFoldDB" id="A0A433WC84"/>
<keyword evidence="2" id="KW-1185">Reference proteome</keyword>
<evidence type="ECO:0000313" key="1">
    <source>
        <dbReference type="EMBL" id="NSL89428.1"/>
    </source>
</evidence>
<reference evidence="1" key="1">
    <citation type="submission" date="2020-05" db="EMBL/GenBank/DDBJ databases">
        <title>Chitinophaga laudate sp. nov., isolated from a tropical peat swamp.</title>
        <authorList>
            <person name="Goh C.B.S."/>
            <person name="Lee M.S."/>
            <person name="Parimannan S."/>
            <person name="Pasbakhsh P."/>
            <person name="Yule C.M."/>
            <person name="Rajandas H."/>
            <person name="Loke S."/>
            <person name="Croft L."/>
            <person name="Tan J.B.L."/>
        </authorList>
    </citation>
    <scope>NUCLEOTIDE SEQUENCE</scope>
    <source>
        <strain evidence="1">Mgbs1</strain>
    </source>
</reference>
<proteinExistence type="predicted"/>
<name>A0A433WC84_9BACT</name>